<dbReference type="AlphaFoldDB" id="A0A075SQM0"/>
<dbReference type="Proteomes" id="UP000028185">
    <property type="component" value="Chromosome"/>
</dbReference>
<evidence type="ECO:0000313" key="2">
    <source>
        <dbReference type="Proteomes" id="UP000028185"/>
    </source>
</evidence>
<dbReference type="HOGENOM" id="CLU_122298_3_0_9"/>
<dbReference type="PATRIC" id="fig|1214179.4.peg.853"/>
<protein>
    <submittedName>
        <fullName evidence="1">Minor capsid protein 3</fullName>
    </submittedName>
</protein>
<name>A0A075SQM0_STRSU</name>
<gene>
    <name evidence="1" type="ORF">ID09_04475</name>
</gene>
<accession>A0A075SQM0</accession>
<dbReference type="InterPro" id="IPR021080">
    <property type="entry name" value="Minor_capsid_protein"/>
</dbReference>
<dbReference type="RefSeq" id="WP_024390521.1">
    <property type="nucleotide sequence ID" value="NZ_ALLE01000011.1"/>
</dbReference>
<evidence type="ECO:0000313" key="1">
    <source>
        <dbReference type="EMBL" id="AIG43325.1"/>
    </source>
</evidence>
<proteinExistence type="predicted"/>
<dbReference type="Pfam" id="PF11114">
    <property type="entry name" value="Minor_capsid_2"/>
    <property type="match status" value="1"/>
</dbReference>
<reference evidence="1 2" key="1">
    <citation type="journal article" date="2014" name="Genome Announc.">
        <title>Whole-Genome Sequence of Streptococcus suis Serotype 4 Reference Strain 6407.</title>
        <authorList>
            <person name="Wang K."/>
            <person name="Chen J."/>
            <person name="Yao H."/>
            <person name="Lu C."/>
        </authorList>
    </citation>
    <scope>NUCLEOTIDE SEQUENCE [LARGE SCALE GENOMIC DNA]</scope>
    <source>
        <strain evidence="1">6407</strain>
    </source>
</reference>
<organism evidence="1 2">
    <name type="scientific">Streptococcus suis 6407</name>
    <dbReference type="NCBI Taxonomy" id="1214179"/>
    <lineage>
        <taxon>Bacteria</taxon>
        <taxon>Bacillati</taxon>
        <taxon>Bacillota</taxon>
        <taxon>Bacilli</taxon>
        <taxon>Lactobacillales</taxon>
        <taxon>Streptococcaceae</taxon>
        <taxon>Streptococcus</taxon>
    </lineage>
</organism>
<sequence length="114" mass="13017">MSISIQVDLKGAKKKLSDHNIRRGRIAMSSQILLDSDQYVPNRDGKLRPSGHMSRDGKEVSWNTVYARAQFYGKNGIVTFRKYTTPGTGKRWDEKAKVIHMTDWVQRFVKGAGF</sequence>
<dbReference type="EMBL" id="CP008921">
    <property type="protein sequence ID" value="AIG43325.1"/>
    <property type="molecule type" value="Genomic_DNA"/>
</dbReference>